<keyword evidence="5" id="KW-0540">Nuclease</keyword>
<feature type="domain" description="Type I restriction modification DNA specificity" evidence="4">
    <location>
        <begin position="232"/>
        <end position="409"/>
    </location>
</feature>
<evidence type="ECO:0000313" key="5">
    <source>
        <dbReference type="EMBL" id="MBW4565168.1"/>
    </source>
</evidence>
<dbReference type="InterPro" id="IPR052021">
    <property type="entry name" value="Type-I_RS_S_subunit"/>
</dbReference>
<name>A0A951Q5L2_9NOST</name>
<dbReference type="SUPFAM" id="SSF116734">
    <property type="entry name" value="DNA methylase specificity domain"/>
    <property type="match status" value="2"/>
</dbReference>
<evidence type="ECO:0000256" key="1">
    <source>
        <dbReference type="ARBA" id="ARBA00010923"/>
    </source>
</evidence>
<keyword evidence="2" id="KW-0680">Restriction system</keyword>
<comment type="similarity">
    <text evidence="1">Belongs to the type-I restriction system S methylase family.</text>
</comment>
<comment type="caution">
    <text evidence="5">The sequence shown here is derived from an EMBL/GenBank/DDBJ whole genome shotgun (WGS) entry which is preliminary data.</text>
</comment>
<dbReference type="CDD" id="cd17249">
    <property type="entry name" value="RMtype1_S_EcoR124I-TRD2-CR2_like"/>
    <property type="match status" value="1"/>
</dbReference>
<sequence length="427" mass="48120">MILSSEPKFRMYPWSLPQGWDWIALEKLCSHFYGGGTPNRSKSEYFNGDIVWVTPTDIDVNNPVQVVKSSRTTLTNNGLESSSAKLLPPGTVLFSSRATIGKIAIAGVSLCTNQGFANLVCSHNLNNHYLAWCLRTLTPEVIKLASSTTYLEISRGNLRKFKIPIPCPEDSIRSLDTQRRIVTRIETLIYEVKQSRNLVDEIRQDVEQLIFTALNQVINKLDEQYPDSLTIKELISIGKIKIEGGGTPARNNVKYWDGRIPWVSPKDMKRWYIYDSQEHIATDALKETSVKLIPQGAILIVVRGMILAHTLPVAITQSEVTINQDMKALISISNLLPDYLGYILRARSSFILQLVETAAHGTKRLKTDTIMDIVIPIPPESEQKRIIEYLNCIQNEVDEILKGLSQDVKLLDLLEQSILDQAFRGEL</sequence>
<keyword evidence="5" id="KW-0255">Endonuclease</keyword>
<proteinExistence type="inferred from homology"/>
<organism evidence="5 6">
    <name type="scientific">Mojavia pulchra JT2-VF2</name>
    <dbReference type="NCBI Taxonomy" id="287848"/>
    <lineage>
        <taxon>Bacteria</taxon>
        <taxon>Bacillati</taxon>
        <taxon>Cyanobacteriota</taxon>
        <taxon>Cyanophyceae</taxon>
        <taxon>Nostocales</taxon>
        <taxon>Nostocaceae</taxon>
    </lineage>
</organism>
<evidence type="ECO:0000313" key="6">
    <source>
        <dbReference type="Proteomes" id="UP000715781"/>
    </source>
</evidence>
<reference evidence="5" key="2">
    <citation type="journal article" date="2022" name="Microbiol. Resour. Announc.">
        <title>Metagenome Sequencing to Explore Phylogenomics of Terrestrial Cyanobacteria.</title>
        <authorList>
            <person name="Ward R.D."/>
            <person name="Stajich J.E."/>
            <person name="Johansen J.R."/>
            <person name="Huntemann M."/>
            <person name="Clum A."/>
            <person name="Foster B."/>
            <person name="Foster B."/>
            <person name="Roux S."/>
            <person name="Palaniappan K."/>
            <person name="Varghese N."/>
            <person name="Mukherjee S."/>
            <person name="Reddy T.B.K."/>
            <person name="Daum C."/>
            <person name="Copeland A."/>
            <person name="Chen I.A."/>
            <person name="Ivanova N.N."/>
            <person name="Kyrpides N.C."/>
            <person name="Shapiro N."/>
            <person name="Eloe-Fadrosh E.A."/>
            <person name="Pietrasiak N."/>
        </authorList>
    </citation>
    <scope>NUCLEOTIDE SEQUENCE</scope>
    <source>
        <strain evidence="5">JT2-VF2</strain>
    </source>
</reference>
<dbReference type="GO" id="GO:0003677">
    <property type="term" value="F:DNA binding"/>
    <property type="evidence" value="ECO:0007669"/>
    <property type="project" value="UniProtKB-KW"/>
</dbReference>
<dbReference type="GO" id="GO:0009307">
    <property type="term" value="P:DNA restriction-modification system"/>
    <property type="evidence" value="ECO:0007669"/>
    <property type="project" value="UniProtKB-KW"/>
</dbReference>
<dbReference type="InterPro" id="IPR044946">
    <property type="entry name" value="Restrct_endonuc_typeI_TRD_sf"/>
</dbReference>
<evidence type="ECO:0000256" key="3">
    <source>
        <dbReference type="ARBA" id="ARBA00023125"/>
    </source>
</evidence>
<keyword evidence="5" id="KW-0378">Hydrolase</keyword>
<reference evidence="5" key="1">
    <citation type="submission" date="2021-05" db="EMBL/GenBank/DDBJ databases">
        <authorList>
            <person name="Pietrasiak N."/>
            <person name="Ward R."/>
            <person name="Stajich J.E."/>
            <person name="Kurbessoian T."/>
        </authorList>
    </citation>
    <scope>NUCLEOTIDE SEQUENCE</scope>
    <source>
        <strain evidence="5">JT2-VF2</strain>
    </source>
</reference>
<dbReference type="GO" id="GO:0004519">
    <property type="term" value="F:endonuclease activity"/>
    <property type="evidence" value="ECO:0007669"/>
    <property type="project" value="UniProtKB-KW"/>
</dbReference>
<dbReference type="EC" id="3.1.21.-" evidence="5"/>
<dbReference type="AlphaFoldDB" id="A0A951Q5L2"/>
<dbReference type="PANTHER" id="PTHR30408:SF12">
    <property type="entry name" value="TYPE I RESTRICTION ENZYME MJAVIII SPECIFICITY SUBUNIT"/>
    <property type="match status" value="1"/>
</dbReference>
<dbReference type="InterPro" id="IPR000055">
    <property type="entry name" value="Restrct_endonuc_typeI_TRD"/>
</dbReference>
<protein>
    <submittedName>
        <fullName evidence="5">Restriction endonuclease subunit S</fullName>
        <ecNumber evidence="5">3.1.21.-</ecNumber>
    </submittedName>
</protein>
<dbReference type="GO" id="GO:0016787">
    <property type="term" value="F:hydrolase activity"/>
    <property type="evidence" value="ECO:0007669"/>
    <property type="project" value="UniProtKB-KW"/>
</dbReference>
<dbReference type="Pfam" id="PF01420">
    <property type="entry name" value="Methylase_S"/>
    <property type="match status" value="2"/>
</dbReference>
<dbReference type="PANTHER" id="PTHR30408">
    <property type="entry name" value="TYPE-1 RESTRICTION ENZYME ECOKI SPECIFICITY PROTEIN"/>
    <property type="match status" value="1"/>
</dbReference>
<evidence type="ECO:0000259" key="4">
    <source>
        <dbReference type="Pfam" id="PF01420"/>
    </source>
</evidence>
<evidence type="ECO:0000256" key="2">
    <source>
        <dbReference type="ARBA" id="ARBA00022747"/>
    </source>
</evidence>
<dbReference type="EMBL" id="JAHHHN010000032">
    <property type="protein sequence ID" value="MBW4565168.1"/>
    <property type="molecule type" value="Genomic_DNA"/>
</dbReference>
<feature type="domain" description="Type I restriction modification DNA specificity" evidence="4">
    <location>
        <begin position="17"/>
        <end position="194"/>
    </location>
</feature>
<accession>A0A951Q5L2</accession>
<dbReference type="Proteomes" id="UP000715781">
    <property type="component" value="Unassembled WGS sequence"/>
</dbReference>
<keyword evidence="3" id="KW-0238">DNA-binding</keyword>
<dbReference type="Gene3D" id="3.90.220.20">
    <property type="entry name" value="DNA methylase specificity domains"/>
    <property type="match status" value="2"/>
</dbReference>
<gene>
    <name evidence="5" type="ORF">KME32_29545</name>
</gene>